<feature type="domain" description="Chitin-binding type-2" evidence="7">
    <location>
        <begin position="84"/>
        <end position="141"/>
    </location>
</feature>
<evidence type="ECO:0000256" key="6">
    <source>
        <dbReference type="SAM" id="SignalP"/>
    </source>
</evidence>
<dbReference type="PANTHER" id="PTHR23301">
    <property type="entry name" value="CHITIN BINDING PERITROPHIN-A"/>
    <property type="match status" value="1"/>
</dbReference>
<dbReference type="InParanoid" id="B4LT52"/>
<keyword evidence="4" id="KW-1015">Disulfide bond</keyword>
<dbReference type="PROSITE" id="PS50940">
    <property type="entry name" value="CHIT_BIND_II"/>
    <property type="match status" value="4"/>
</dbReference>
<accession>B4LT52</accession>
<dbReference type="PANTHER" id="PTHR23301:SF106">
    <property type="entry name" value="CHITIN-BINDING TYPE-2 DOMAIN-CONTAINING PROTEIN-RELATED"/>
    <property type="match status" value="1"/>
</dbReference>
<evidence type="ECO:0000256" key="4">
    <source>
        <dbReference type="ARBA" id="ARBA00023157"/>
    </source>
</evidence>
<evidence type="ECO:0000313" key="9">
    <source>
        <dbReference type="Proteomes" id="UP000008792"/>
    </source>
</evidence>
<dbReference type="InterPro" id="IPR002557">
    <property type="entry name" value="Chitin-bd_dom"/>
</dbReference>
<feature type="domain" description="Chitin-binding type-2" evidence="7">
    <location>
        <begin position="205"/>
        <end position="272"/>
    </location>
</feature>
<proteinExistence type="predicted"/>
<dbReference type="KEGG" id="dvi:6627838"/>
<dbReference type="HOGENOM" id="CLU_045312_1_0_1"/>
<dbReference type="Pfam" id="PF01607">
    <property type="entry name" value="CBM_14"/>
    <property type="match status" value="4"/>
</dbReference>
<keyword evidence="1" id="KW-0147">Chitin-binding</keyword>
<dbReference type="Gene3D" id="2.170.140.10">
    <property type="entry name" value="Chitin binding domain"/>
    <property type="match status" value="2"/>
</dbReference>
<keyword evidence="9" id="KW-1185">Reference proteome</keyword>
<evidence type="ECO:0000256" key="3">
    <source>
        <dbReference type="ARBA" id="ARBA00022737"/>
    </source>
</evidence>
<sequence length="329" mass="36050">MKAGSSLVALLILGLCGLGQSQRIEDICTLFSNNTVIRDPESCSRSITCIDGKSVYSTCKGTTPFFDKDTLKCVKTLDGSDSCDVTCANATGLFISDPKSCFGYYYCMDEETPVYGACPDSTHFNETIQECTWSHASECKASSFDYCSIIKNGVNFDNLQGCNRYHVCTKGELKDETCKTGYYQARTGTCVDKNLVECDVHPLPSNVCGTAKSPKKNELVPDGATCQGYFFCAEQANGTPDENPTWGKCGDDLFFDKSSQKCIEPNKVVCSEDRCQGRTIPFVLSSTKGCRHYLRCADGRTIDEKTCGNYFFDEANAVCVAQILTYAIC</sequence>
<dbReference type="OrthoDB" id="6020543at2759"/>
<reference evidence="8 9" key="1">
    <citation type="journal article" date="2007" name="Nature">
        <title>Evolution of genes and genomes on the Drosophila phylogeny.</title>
        <authorList>
            <consortium name="Drosophila 12 Genomes Consortium"/>
            <person name="Clark A.G."/>
            <person name="Eisen M.B."/>
            <person name="Smith D.R."/>
            <person name="Bergman C.M."/>
            <person name="Oliver B."/>
            <person name="Markow T.A."/>
            <person name="Kaufman T.C."/>
            <person name="Kellis M."/>
            <person name="Gelbart W."/>
            <person name="Iyer V.N."/>
            <person name="Pollard D.A."/>
            <person name="Sackton T.B."/>
            <person name="Larracuente A.M."/>
            <person name="Singh N.D."/>
            <person name="Abad J.P."/>
            <person name="Abt D.N."/>
            <person name="Adryan B."/>
            <person name="Aguade M."/>
            <person name="Akashi H."/>
            <person name="Anderson W.W."/>
            <person name="Aquadro C.F."/>
            <person name="Ardell D.H."/>
            <person name="Arguello R."/>
            <person name="Artieri C.G."/>
            <person name="Barbash D.A."/>
            <person name="Barker D."/>
            <person name="Barsanti P."/>
            <person name="Batterham P."/>
            <person name="Batzoglou S."/>
            <person name="Begun D."/>
            <person name="Bhutkar A."/>
            <person name="Blanco E."/>
            <person name="Bosak S.A."/>
            <person name="Bradley R.K."/>
            <person name="Brand A.D."/>
            <person name="Brent M.R."/>
            <person name="Brooks A.N."/>
            <person name="Brown R.H."/>
            <person name="Butlin R.K."/>
            <person name="Caggese C."/>
            <person name="Calvi B.R."/>
            <person name="Bernardo de Carvalho A."/>
            <person name="Caspi A."/>
            <person name="Castrezana S."/>
            <person name="Celniker S.E."/>
            <person name="Chang J.L."/>
            <person name="Chapple C."/>
            <person name="Chatterji S."/>
            <person name="Chinwalla A."/>
            <person name="Civetta A."/>
            <person name="Clifton S.W."/>
            <person name="Comeron J.M."/>
            <person name="Costello J.C."/>
            <person name="Coyne J.A."/>
            <person name="Daub J."/>
            <person name="David R.G."/>
            <person name="Delcher A.L."/>
            <person name="Delehaunty K."/>
            <person name="Do C.B."/>
            <person name="Ebling H."/>
            <person name="Edwards K."/>
            <person name="Eickbush T."/>
            <person name="Evans J.D."/>
            <person name="Filipski A."/>
            <person name="Findeiss S."/>
            <person name="Freyhult E."/>
            <person name="Fulton L."/>
            <person name="Fulton R."/>
            <person name="Garcia A.C."/>
            <person name="Gardiner A."/>
            <person name="Garfield D.A."/>
            <person name="Garvin B.E."/>
            <person name="Gibson G."/>
            <person name="Gilbert D."/>
            <person name="Gnerre S."/>
            <person name="Godfrey J."/>
            <person name="Good R."/>
            <person name="Gotea V."/>
            <person name="Gravely B."/>
            <person name="Greenberg A.J."/>
            <person name="Griffiths-Jones S."/>
            <person name="Gross S."/>
            <person name="Guigo R."/>
            <person name="Gustafson E.A."/>
            <person name="Haerty W."/>
            <person name="Hahn M.W."/>
            <person name="Halligan D.L."/>
            <person name="Halpern A.L."/>
            <person name="Halter G.M."/>
            <person name="Han M.V."/>
            <person name="Heger A."/>
            <person name="Hillier L."/>
            <person name="Hinrichs A.S."/>
            <person name="Holmes I."/>
            <person name="Hoskins R.A."/>
            <person name="Hubisz M.J."/>
            <person name="Hultmark D."/>
            <person name="Huntley M.A."/>
            <person name="Jaffe D.B."/>
            <person name="Jagadeeshan S."/>
            <person name="Jeck W.R."/>
            <person name="Johnson J."/>
            <person name="Jones C.D."/>
            <person name="Jordan W.C."/>
            <person name="Karpen G.H."/>
            <person name="Kataoka E."/>
            <person name="Keightley P.D."/>
            <person name="Kheradpour P."/>
            <person name="Kirkness E.F."/>
            <person name="Koerich L.B."/>
            <person name="Kristiansen K."/>
            <person name="Kudrna D."/>
            <person name="Kulathinal R.J."/>
            <person name="Kumar S."/>
            <person name="Kwok R."/>
            <person name="Lander E."/>
            <person name="Langley C.H."/>
            <person name="Lapoint R."/>
            <person name="Lazzaro B.P."/>
            <person name="Lee S.J."/>
            <person name="Levesque L."/>
            <person name="Li R."/>
            <person name="Lin C.F."/>
            <person name="Lin M.F."/>
            <person name="Lindblad-Toh K."/>
            <person name="Llopart A."/>
            <person name="Long M."/>
            <person name="Low L."/>
            <person name="Lozovsky E."/>
            <person name="Lu J."/>
            <person name="Luo M."/>
            <person name="Machado C.A."/>
            <person name="Makalowski W."/>
            <person name="Marzo M."/>
            <person name="Matsuda M."/>
            <person name="Matzkin L."/>
            <person name="McAllister B."/>
            <person name="McBride C.S."/>
            <person name="McKernan B."/>
            <person name="McKernan K."/>
            <person name="Mendez-Lago M."/>
            <person name="Minx P."/>
            <person name="Mollenhauer M.U."/>
            <person name="Montooth K."/>
            <person name="Mount S.M."/>
            <person name="Mu X."/>
            <person name="Myers E."/>
            <person name="Negre B."/>
            <person name="Newfeld S."/>
            <person name="Nielsen R."/>
            <person name="Noor M.A."/>
            <person name="O'Grady P."/>
            <person name="Pachter L."/>
            <person name="Papaceit M."/>
            <person name="Parisi M.J."/>
            <person name="Parisi M."/>
            <person name="Parts L."/>
            <person name="Pedersen J.S."/>
            <person name="Pesole G."/>
            <person name="Phillippy A.M."/>
            <person name="Ponting C.P."/>
            <person name="Pop M."/>
            <person name="Porcelli D."/>
            <person name="Powell J.R."/>
            <person name="Prohaska S."/>
            <person name="Pruitt K."/>
            <person name="Puig M."/>
            <person name="Quesneville H."/>
            <person name="Ram K.R."/>
            <person name="Rand D."/>
            <person name="Rasmussen M.D."/>
            <person name="Reed L.K."/>
            <person name="Reenan R."/>
            <person name="Reily A."/>
            <person name="Remington K.A."/>
            <person name="Rieger T.T."/>
            <person name="Ritchie M.G."/>
            <person name="Robin C."/>
            <person name="Rogers Y.H."/>
            <person name="Rohde C."/>
            <person name="Rozas J."/>
            <person name="Rubenfield M.J."/>
            <person name="Ruiz A."/>
            <person name="Russo S."/>
            <person name="Salzberg S.L."/>
            <person name="Sanchez-Gracia A."/>
            <person name="Saranga D.J."/>
            <person name="Sato H."/>
            <person name="Schaeffer S.W."/>
            <person name="Schatz M.C."/>
            <person name="Schlenke T."/>
            <person name="Schwartz R."/>
            <person name="Segarra C."/>
            <person name="Singh R.S."/>
            <person name="Sirot L."/>
            <person name="Sirota M."/>
            <person name="Sisneros N.B."/>
            <person name="Smith C.D."/>
            <person name="Smith T.F."/>
            <person name="Spieth J."/>
            <person name="Stage D.E."/>
            <person name="Stark A."/>
            <person name="Stephan W."/>
            <person name="Strausberg R.L."/>
            <person name="Strempel S."/>
            <person name="Sturgill D."/>
            <person name="Sutton G."/>
            <person name="Sutton G.G."/>
            <person name="Tao W."/>
            <person name="Teichmann S."/>
            <person name="Tobari Y.N."/>
            <person name="Tomimura Y."/>
            <person name="Tsolas J.M."/>
            <person name="Valente V.L."/>
            <person name="Venter E."/>
            <person name="Venter J.C."/>
            <person name="Vicario S."/>
            <person name="Vieira F.G."/>
            <person name="Vilella A.J."/>
            <person name="Villasante A."/>
            <person name="Walenz B."/>
            <person name="Wang J."/>
            <person name="Wasserman M."/>
            <person name="Watts T."/>
            <person name="Wilson D."/>
            <person name="Wilson R.K."/>
            <person name="Wing R.A."/>
            <person name="Wolfner M.F."/>
            <person name="Wong A."/>
            <person name="Wong G.K."/>
            <person name="Wu C.I."/>
            <person name="Wu G."/>
            <person name="Yamamoto D."/>
            <person name="Yang H.P."/>
            <person name="Yang S.P."/>
            <person name="Yorke J.A."/>
            <person name="Yoshida K."/>
            <person name="Zdobnov E."/>
            <person name="Zhang P."/>
            <person name="Zhang Y."/>
            <person name="Zimin A.V."/>
            <person name="Baldwin J."/>
            <person name="Abdouelleil A."/>
            <person name="Abdulkadir J."/>
            <person name="Abebe A."/>
            <person name="Abera B."/>
            <person name="Abreu J."/>
            <person name="Acer S.C."/>
            <person name="Aftuck L."/>
            <person name="Alexander A."/>
            <person name="An P."/>
            <person name="Anderson E."/>
            <person name="Anderson S."/>
            <person name="Arachi H."/>
            <person name="Azer M."/>
            <person name="Bachantsang P."/>
            <person name="Barry A."/>
            <person name="Bayul T."/>
            <person name="Berlin A."/>
            <person name="Bessette D."/>
            <person name="Bloom T."/>
            <person name="Blye J."/>
            <person name="Boguslavskiy L."/>
            <person name="Bonnet C."/>
            <person name="Boukhgalter B."/>
            <person name="Bourzgui I."/>
            <person name="Brown A."/>
            <person name="Cahill P."/>
            <person name="Channer S."/>
            <person name="Cheshatsang Y."/>
            <person name="Chuda L."/>
            <person name="Citroen M."/>
            <person name="Collymore A."/>
            <person name="Cooke P."/>
            <person name="Costello M."/>
            <person name="D'Aco K."/>
            <person name="Daza R."/>
            <person name="De Haan G."/>
            <person name="DeGray S."/>
            <person name="DeMaso C."/>
            <person name="Dhargay N."/>
            <person name="Dooley K."/>
            <person name="Dooley E."/>
            <person name="Doricent M."/>
            <person name="Dorje P."/>
            <person name="Dorjee K."/>
            <person name="Dupes A."/>
            <person name="Elong R."/>
            <person name="Falk J."/>
            <person name="Farina A."/>
            <person name="Faro S."/>
            <person name="Ferguson D."/>
            <person name="Fisher S."/>
            <person name="Foley C.D."/>
            <person name="Franke A."/>
            <person name="Friedrich D."/>
            <person name="Gadbois L."/>
            <person name="Gearin G."/>
            <person name="Gearin C.R."/>
            <person name="Giannoukos G."/>
            <person name="Goode T."/>
            <person name="Graham J."/>
            <person name="Grandbois E."/>
            <person name="Grewal S."/>
            <person name="Gyaltsen K."/>
            <person name="Hafez N."/>
            <person name="Hagos B."/>
            <person name="Hall J."/>
            <person name="Henson C."/>
            <person name="Hollinger A."/>
            <person name="Honan T."/>
            <person name="Huard M.D."/>
            <person name="Hughes L."/>
            <person name="Hurhula B."/>
            <person name="Husby M.E."/>
            <person name="Kamat A."/>
            <person name="Kanga B."/>
            <person name="Kashin S."/>
            <person name="Khazanovich D."/>
            <person name="Kisner P."/>
            <person name="Lance K."/>
            <person name="Lara M."/>
            <person name="Lee W."/>
            <person name="Lennon N."/>
            <person name="Letendre F."/>
            <person name="LeVine R."/>
            <person name="Lipovsky A."/>
            <person name="Liu X."/>
            <person name="Liu J."/>
            <person name="Liu S."/>
            <person name="Lokyitsang T."/>
            <person name="Lokyitsang Y."/>
            <person name="Lubonja R."/>
            <person name="Lui A."/>
            <person name="MacDonald P."/>
            <person name="Magnisalis V."/>
            <person name="Maru K."/>
            <person name="Matthews C."/>
            <person name="McCusker W."/>
            <person name="McDonough S."/>
            <person name="Mehta T."/>
            <person name="Meldrim J."/>
            <person name="Meneus L."/>
            <person name="Mihai O."/>
            <person name="Mihalev A."/>
            <person name="Mihova T."/>
            <person name="Mittelman R."/>
            <person name="Mlenga V."/>
            <person name="Montmayeur A."/>
            <person name="Mulrain L."/>
            <person name="Navidi A."/>
            <person name="Naylor J."/>
            <person name="Negash T."/>
            <person name="Nguyen T."/>
            <person name="Nguyen N."/>
            <person name="Nicol R."/>
            <person name="Norbu C."/>
            <person name="Norbu N."/>
            <person name="Novod N."/>
            <person name="O'Neill B."/>
            <person name="Osman S."/>
            <person name="Markiewicz E."/>
            <person name="Oyono O.L."/>
            <person name="Patti C."/>
            <person name="Phunkhang P."/>
            <person name="Pierre F."/>
            <person name="Priest M."/>
            <person name="Raghuraman S."/>
            <person name="Rege F."/>
            <person name="Reyes R."/>
            <person name="Rise C."/>
            <person name="Rogov P."/>
            <person name="Ross K."/>
            <person name="Ryan E."/>
            <person name="Settipalli S."/>
            <person name="Shea T."/>
            <person name="Sherpa N."/>
            <person name="Shi L."/>
            <person name="Shih D."/>
            <person name="Sparrow T."/>
            <person name="Spaulding J."/>
            <person name="Stalker J."/>
            <person name="Stange-Thomann N."/>
            <person name="Stavropoulos S."/>
            <person name="Stone C."/>
            <person name="Strader C."/>
            <person name="Tesfaye S."/>
            <person name="Thomson T."/>
            <person name="Thoulutsang Y."/>
            <person name="Thoulutsang D."/>
            <person name="Topham K."/>
            <person name="Topping I."/>
            <person name="Tsamla T."/>
            <person name="Vassiliev H."/>
            <person name="Vo A."/>
            <person name="Wangchuk T."/>
            <person name="Wangdi T."/>
            <person name="Weiand M."/>
            <person name="Wilkinson J."/>
            <person name="Wilson A."/>
            <person name="Yadav S."/>
            <person name="Young G."/>
            <person name="Yu Q."/>
            <person name="Zembek L."/>
            <person name="Zhong D."/>
            <person name="Zimmer A."/>
            <person name="Zwirko Z."/>
            <person name="Jaffe D.B."/>
            <person name="Alvarez P."/>
            <person name="Brockman W."/>
            <person name="Butler J."/>
            <person name="Chin C."/>
            <person name="Gnerre S."/>
            <person name="Grabherr M."/>
            <person name="Kleber M."/>
            <person name="Mauceli E."/>
            <person name="MacCallum I."/>
        </authorList>
    </citation>
    <scope>NUCLEOTIDE SEQUENCE [LARGE SCALE GENOMIC DNA]</scope>
    <source>
        <strain evidence="9">Tucson 15010-1051.87</strain>
    </source>
</reference>
<organism evidence="8 9">
    <name type="scientific">Drosophila virilis</name>
    <name type="common">Fruit fly</name>
    <dbReference type="NCBI Taxonomy" id="7244"/>
    <lineage>
        <taxon>Eukaryota</taxon>
        <taxon>Metazoa</taxon>
        <taxon>Ecdysozoa</taxon>
        <taxon>Arthropoda</taxon>
        <taxon>Hexapoda</taxon>
        <taxon>Insecta</taxon>
        <taxon>Pterygota</taxon>
        <taxon>Neoptera</taxon>
        <taxon>Endopterygota</taxon>
        <taxon>Diptera</taxon>
        <taxon>Brachycera</taxon>
        <taxon>Muscomorpha</taxon>
        <taxon>Ephydroidea</taxon>
        <taxon>Drosophilidae</taxon>
        <taxon>Drosophila</taxon>
    </lineage>
</organism>
<protein>
    <recommendedName>
        <fullName evidence="7">Chitin-binding type-2 domain-containing protein</fullName>
    </recommendedName>
</protein>
<evidence type="ECO:0000313" key="8">
    <source>
        <dbReference type="EMBL" id="EDW63883.2"/>
    </source>
</evidence>
<dbReference type="eggNOG" id="ENOG502T97A">
    <property type="taxonomic scope" value="Eukaryota"/>
</dbReference>
<feature type="signal peptide" evidence="6">
    <location>
        <begin position="1"/>
        <end position="21"/>
    </location>
</feature>
<gene>
    <name evidence="8" type="primary">Dvir\GJ17080</name>
    <name evidence="8" type="ORF">Dvir_GJ17080</name>
</gene>
<feature type="chain" id="PRO_5002813961" description="Chitin-binding type-2 domain-containing protein" evidence="6">
    <location>
        <begin position="22"/>
        <end position="329"/>
    </location>
</feature>
<dbReference type="STRING" id="7244.B4LT52"/>
<feature type="domain" description="Chitin-binding type-2" evidence="7">
    <location>
        <begin position="144"/>
        <end position="200"/>
    </location>
</feature>
<dbReference type="InterPro" id="IPR051940">
    <property type="entry name" value="Chitin_bind-dev_reg"/>
</dbReference>
<dbReference type="InterPro" id="IPR036508">
    <property type="entry name" value="Chitin-bd_dom_sf"/>
</dbReference>
<feature type="domain" description="Chitin-binding type-2" evidence="7">
    <location>
        <begin position="25"/>
        <end position="83"/>
    </location>
</feature>
<keyword evidence="3" id="KW-0677">Repeat</keyword>
<dbReference type="Proteomes" id="UP000008792">
    <property type="component" value="Unassembled WGS sequence"/>
</dbReference>
<dbReference type="GO" id="GO:0005576">
    <property type="term" value="C:extracellular region"/>
    <property type="evidence" value="ECO:0007669"/>
    <property type="project" value="InterPro"/>
</dbReference>
<dbReference type="SMART" id="SM00494">
    <property type="entry name" value="ChtBD2"/>
    <property type="match status" value="5"/>
</dbReference>
<keyword evidence="5" id="KW-0325">Glycoprotein</keyword>
<dbReference type="SUPFAM" id="SSF57625">
    <property type="entry name" value="Invertebrate chitin-binding proteins"/>
    <property type="match status" value="4"/>
</dbReference>
<evidence type="ECO:0000256" key="2">
    <source>
        <dbReference type="ARBA" id="ARBA00022729"/>
    </source>
</evidence>
<evidence type="ECO:0000256" key="1">
    <source>
        <dbReference type="ARBA" id="ARBA00022669"/>
    </source>
</evidence>
<dbReference type="AlphaFoldDB" id="B4LT52"/>
<dbReference type="EMBL" id="CH940649">
    <property type="protein sequence ID" value="EDW63883.2"/>
    <property type="molecule type" value="Genomic_DNA"/>
</dbReference>
<keyword evidence="2 6" id="KW-0732">Signal</keyword>
<name>B4LT52_DROVI</name>
<evidence type="ECO:0000256" key="5">
    <source>
        <dbReference type="ARBA" id="ARBA00023180"/>
    </source>
</evidence>
<dbReference type="GO" id="GO:0008061">
    <property type="term" value="F:chitin binding"/>
    <property type="evidence" value="ECO:0007669"/>
    <property type="project" value="UniProtKB-KW"/>
</dbReference>
<evidence type="ECO:0000259" key="7">
    <source>
        <dbReference type="PROSITE" id="PS50940"/>
    </source>
</evidence>